<evidence type="ECO:0000256" key="3">
    <source>
        <dbReference type="ARBA" id="ARBA00009897"/>
    </source>
</evidence>
<dbReference type="SUPFAM" id="SSF55931">
    <property type="entry name" value="Glutamine synthetase/guanido kinase"/>
    <property type="match status" value="1"/>
</dbReference>
<dbReference type="InterPro" id="IPR008146">
    <property type="entry name" value="Gln_synth_cat_dom"/>
</dbReference>
<dbReference type="GO" id="GO:0004356">
    <property type="term" value="F:glutamine synthetase activity"/>
    <property type="evidence" value="ECO:0007669"/>
    <property type="project" value="InterPro"/>
</dbReference>
<evidence type="ECO:0000256" key="1">
    <source>
        <dbReference type="ARBA" id="ARBA00001946"/>
    </source>
</evidence>
<dbReference type="Pfam" id="PF00120">
    <property type="entry name" value="Gln-synt_C"/>
    <property type="match status" value="1"/>
</dbReference>
<sequence length="444" mass="48667">MAKGKDRVAEEVARLRHDGIEFLRFELPDLHGSSRSKLVPIDAVEGYARKGLNFYGGVLGLDSAANVISGTGLNEEISYADSKLFPDFSTLRRVPWKPNTAKVICDVHYIDGSPIKASPRWILAQLVAQAGDLGYDVMMSHEFEFYLLDRDTREPLFEGVHIFNSTRNSWIPALDTLLAHLQGVGVDLITHNCEYAGSQFEINYGPALGVAAADKAFTFKNTVKEVAHHEGYLATFMSKPWSGRAGCGCHFHISLIDRKTGRNAFLDRNDKDGLSPVARQFAAGILKHAPALTALIAPTPNCYHRLKPHTFAPSNVSWGIEDRSALVRSKATGDEGTHHEMRGASGLANPYLSAAGTLAAGLLGLQGKLKLGPQSKGPSEDDPRHPKLPSRLDLSLAALEADKAFGAMLGADFLKLFTAVKGAELQRFWDHVTDWERAEYMELY</sequence>
<evidence type="ECO:0000256" key="6">
    <source>
        <dbReference type="RuleBase" id="RU000384"/>
    </source>
</evidence>
<dbReference type="PROSITE" id="PS51987">
    <property type="entry name" value="GS_CATALYTIC"/>
    <property type="match status" value="1"/>
</dbReference>
<dbReference type="Gene3D" id="3.10.20.70">
    <property type="entry name" value="Glutamine synthetase, N-terminal domain"/>
    <property type="match status" value="1"/>
</dbReference>
<accession>A0A1Y6BPV2</accession>
<reference evidence="10 11" key="1">
    <citation type="submission" date="2017-04" db="EMBL/GenBank/DDBJ databases">
        <authorList>
            <person name="Afonso C.L."/>
            <person name="Miller P.J."/>
            <person name="Scott M.A."/>
            <person name="Spackman E."/>
            <person name="Goraichik I."/>
            <person name="Dimitrov K.M."/>
            <person name="Suarez D.L."/>
            <person name="Swayne D.E."/>
        </authorList>
    </citation>
    <scope>NUCLEOTIDE SEQUENCE [LARGE SCALE GENOMIC DNA]</scope>
    <source>
        <strain evidence="10 11">USBA 355</strain>
    </source>
</reference>
<dbReference type="EMBL" id="FWZX01000006">
    <property type="protein sequence ID" value="SMF19217.1"/>
    <property type="molecule type" value="Genomic_DNA"/>
</dbReference>
<keyword evidence="11" id="KW-1185">Reference proteome</keyword>
<dbReference type="PANTHER" id="PTHR43407">
    <property type="entry name" value="GLUTAMINE SYNTHETASE"/>
    <property type="match status" value="1"/>
</dbReference>
<comment type="cofactor">
    <cofactor evidence="1">
        <name>Mg(2+)</name>
        <dbReference type="ChEBI" id="CHEBI:18420"/>
    </cofactor>
</comment>
<dbReference type="SUPFAM" id="SSF54368">
    <property type="entry name" value="Glutamine synthetase, N-terminal domain"/>
    <property type="match status" value="1"/>
</dbReference>
<gene>
    <name evidence="10" type="ORF">SAMN05428998_106215</name>
</gene>
<dbReference type="Gene3D" id="3.30.590.10">
    <property type="entry name" value="Glutamine synthetase/guanido kinase, catalytic domain"/>
    <property type="match status" value="1"/>
</dbReference>
<comment type="similarity">
    <text evidence="3 5 6">Belongs to the glutamine synthetase family.</text>
</comment>
<dbReference type="InterPro" id="IPR014746">
    <property type="entry name" value="Gln_synth/guanido_kin_cat_dom"/>
</dbReference>
<name>A0A1Y6BPV2_9PROT</name>
<evidence type="ECO:0000256" key="5">
    <source>
        <dbReference type="PROSITE-ProRule" id="PRU01330"/>
    </source>
</evidence>
<evidence type="ECO:0000259" key="9">
    <source>
        <dbReference type="PROSITE" id="PS51987"/>
    </source>
</evidence>
<dbReference type="AlphaFoldDB" id="A0A1Y6BPV2"/>
<evidence type="ECO:0000313" key="11">
    <source>
        <dbReference type="Proteomes" id="UP000192917"/>
    </source>
</evidence>
<dbReference type="InterPro" id="IPR008147">
    <property type="entry name" value="Gln_synt_N"/>
</dbReference>
<evidence type="ECO:0000313" key="10">
    <source>
        <dbReference type="EMBL" id="SMF19217.1"/>
    </source>
</evidence>
<dbReference type="PROSITE" id="PS51986">
    <property type="entry name" value="GS_BETA_GRASP"/>
    <property type="match status" value="1"/>
</dbReference>
<dbReference type="SMART" id="SM01230">
    <property type="entry name" value="Gln-synt_C"/>
    <property type="match status" value="1"/>
</dbReference>
<dbReference type="GO" id="GO:0005737">
    <property type="term" value="C:cytoplasm"/>
    <property type="evidence" value="ECO:0007669"/>
    <property type="project" value="TreeGrafter"/>
</dbReference>
<dbReference type="GO" id="GO:0016020">
    <property type="term" value="C:membrane"/>
    <property type="evidence" value="ECO:0007669"/>
    <property type="project" value="TreeGrafter"/>
</dbReference>
<dbReference type="InterPro" id="IPR036651">
    <property type="entry name" value="Gln_synt_N_sf"/>
</dbReference>
<comment type="function">
    <text evidence="2">Catalyzes the ATP-dependent biosynthesis of glutamine from glutamate and ammonia.</text>
</comment>
<protein>
    <submittedName>
        <fullName evidence="10">Glutamine synthetase</fullName>
    </submittedName>
</protein>
<dbReference type="Proteomes" id="UP000192917">
    <property type="component" value="Unassembled WGS sequence"/>
</dbReference>
<dbReference type="PANTHER" id="PTHR43407:SF1">
    <property type="entry name" value="LENGSIN"/>
    <property type="match status" value="1"/>
</dbReference>
<proteinExistence type="inferred from homology"/>
<evidence type="ECO:0000259" key="8">
    <source>
        <dbReference type="PROSITE" id="PS51986"/>
    </source>
</evidence>
<keyword evidence="4" id="KW-0535">Nitrogen fixation</keyword>
<evidence type="ECO:0000256" key="7">
    <source>
        <dbReference type="SAM" id="MobiDB-lite"/>
    </source>
</evidence>
<organism evidence="10 11">
    <name type="scientific">Tistlia consotensis USBA 355</name>
    <dbReference type="NCBI Taxonomy" id="560819"/>
    <lineage>
        <taxon>Bacteria</taxon>
        <taxon>Pseudomonadati</taxon>
        <taxon>Pseudomonadota</taxon>
        <taxon>Alphaproteobacteria</taxon>
        <taxon>Rhodospirillales</taxon>
        <taxon>Rhodovibrionaceae</taxon>
        <taxon>Tistlia</taxon>
    </lineage>
</organism>
<dbReference type="STRING" id="560819.SAMN05428998_106215"/>
<feature type="region of interest" description="Disordered" evidence="7">
    <location>
        <begin position="370"/>
        <end position="389"/>
    </location>
</feature>
<feature type="domain" description="GS beta-grasp" evidence="8">
    <location>
        <begin position="18"/>
        <end position="112"/>
    </location>
</feature>
<evidence type="ECO:0000256" key="4">
    <source>
        <dbReference type="ARBA" id="ARBA00023231"/>
    </source>
</evidence>
<dbReference type="GO" id="GO:0006542">
    <property type="term" value="P:glutamine biosynthetic process"/>
    <property type="evidence" value="ECO:0007669"/>
    <property type="project" value="InterPro"/>
</dbReference>
<evidence type="ECO:0000256" key="2">
    <source>
        <dbReference type="ARBA" id="ARBA00003117"/>
    </source>
</evidence>
<dbReference type="RefSeq" id="WP_085122690.1">
    <property type="nucleotide sequence ID" value="NZ_FWZX01000006.1"/>
</dbReference>
<feature type="domain" description="GS catalytic" evidence="9">
    <location>
        <begin position="119"/>
        <end position="444"/>
    </location>
</feature>